<evidence type="ECO:0008006" key="2">
    <source>
        <dbReference type="Google" id="ProtNLM"/>
    </source>
</evidence>
<dbReference type="CDD" id="cd07713">
    <property type="entry name" value="DHPS-like_MBL-fold"/>
    <property type="match status" value="1"/>
</dbReference>
<reference evidence="1" key="1">
    <citation type="journal article" date="2014" name="Front. Microbiol.">
        <title>High frequency of phylogenetically diverse reductive dehalogenase-homologous genes in deep subseafloor sedimentary metagenomes.</title>
        <authorList>
            <person name="Kawai M."/>
            <person name="Futagami T."/>
            <person name="Toyoda A."/>
            <person name="Takaki Y."/>
            <person name="Nishi S."/>
            <person name="Hori S."/>
            <person name="Arai W."/>
            <person name="Tsubouchi T."/>
            <person name="Morono Y."/>
            <person name="Uchiyama I."/>
            <person name="Ito T."/>
            <person name="Fujiyama A."/>
            <person name="Inagaki F."/>
            <person name="Takami H."/>
        </authorList>
    </citation>
    <scope>NUCLEOTIDE SEQUENCE</scope>
    <source>
        <strain evidence="1">Expedition CK06-06</strain>
    </source>
</reference>
<dbReference type="InterPro" id="IPR036866">
    <property type="entry name" value="RibonucZ/Hydroxyglut_hydro"/>
</dbReference>
<evidence type="ECO:0000313" key="1">
    <source>
        <dbReference type="EMBL" id="GAH81525.1"/>
    </source>
</evidence>
<feature type="non-terminal residue" evidence="1">
    <location>
        <position position="191"/>
    </location>
</feature>
<comment type="caution">
    <text evidence="1">The sequence shown here is derived from an EMBL/GenBank/DDBJ whole genome shotgun (WGS) entry which is preliminary data.</text>
</comment>
<feature type="non-terminal residue" evidence="1">
    <location>
        <position position="1"/>
    </location>
</feature>
<dbReference type="GO" id="GO:0016740">
    <property type="term" value="F:transferase activity"/>
    <property type="evidence" value="ECO:0007669"/>
    <property type="project" value="TreeGrafter"/>
</dbReference>
<proteinExistence type="predicted"/>
<gene>
    <name evidence="1" type="ORF">S03H2_66534</name>
</gene>
<dbReference type="PANTHER" id="PTHR13754">
    <property type="entry name" value="METALLO-BETA-LACTAMASE SUPERFAMILY PROTEIN"/>
    <property type="match status" value="1"/>
</dbReference>
<protein>
    <recommendedName>
        <fullName evidence="2">Metallo-beta-lactamase domain-containing protein</fullName>
    </recommendedName>
</protein>
<dbReference type="Gene3D" id="3.60.15.10">
    <property type="entry name" value="Ribonuclease Z/Hydroxyacylglutathione hydrolase-like"/>
    <property type="match status" value="1"/>
</dbReference>
<dbReference type="AlphaFoldDB" id="X1JJ85"/>
<dbReference type="EMBL" id="BARU01043457">
    <property type="protein sequence ID" value="GAH81525.1"/>
    <property type="molecule type" value="Genomic_DNA"/>
</dbReference>
<name>X1JJ85_9ZZZZ</name>
<dbReference type="SUPFAM" id="SSF56281">
    <property type="entry name" value="Metallo-hydrolase/oxidoreductase"/>
    <property type="match status" value="1"/>
</dbReference>
<accession>X1JJ85</accession>
<dbReference type="PANTHER" id="PTHR13754:SF13">
    <property type="entry name" value="METALLO-BETA-LACTAMASE SUPERFAMILY PROTEIN (AFU_ORTHOLOGUE AFUA_3G07630)"/>
    <property type="match status" value="1"/>
</dbReference>
<sequence length="191" mass="21182">RLSAVLDIATKATVYLHPAAIEPKFNRKGLEHRPIGMPEAAKKAVRSHEVVWTKTSTQVLQGITVTGQIPRVNNFEDVGGAFFLDEDCQKPDELLDDQTLFIESPKGLVIVFGCAHAGVVNTLHRIADLSQRKHFYAVMGGMHLLRASKTRIERTITVFREYNLQKIGPAHCTGSSAVEKFKNALPTQCFT</sequence>
<dbReference type="InterPro" id="IPR041712">
    <property type="entry name" value="DHPS-like_MBL-fold"/>
</dbReference>
<dbReference type="InterPro" id="IPR052926">
    <property type="entry name" value="Metallo-beta-lactamase_dom"/>
</dbReference>
<organism evidence="1">
    <name type="scientific">marine sediment metagenome</name>
    <dbReference type="NCBI Taxonomy" id="412755"/>
    <lineage>
        <taxon>unclassified sequences</taxon>
        <taxon>metagenomes</taxon>
        <taxon>ecological metagenomes</taxon>
    </lineage>
</organism>